<comment type="caution">
    <text evidence="1">The sequence shown here is derived from an EMBL/GenBank/DDBJ whole genome shotgun (WGS) entry which is preliminary data.</text>
</comment>
<evidence type="ECO:0000313" key="1">
    <source>
        <dbReference type="EMBL" id="THD72583.1"/>
    </source>
</evidence>
<dbReference type="AlphaFoldDB" id="A0A4S3M7P5"/>
<evidence type="ECO:0000313" key="2">
    <source>
        <dbReference type="Proteomes" id="UP000306113"/>
    </source>
</evidence>
<dbReference type="RefSeq" id="WP_136339981.1">
    <property type="nucleotide sequence ID" value="NZ_SSMD01000007.1"/>
</dbReference>
<proteinExistence type="predicted"/>
<gene>
    <name evidence="1" type="ORF">E7681_14235</name>
</gene>
<dbReference type="Proteomes" id="UP000306113">
    <property type="component" value="Unassembled WGS sequence"/>
</dbReference>
<reference evidence="1 2" key="1">
    <citation type="submission" date="2019-04" db="EMBL/GenBank/DDBJ databases">
        <title>Draft genome sequence of Youngimonas vesicularis.</title>
        <authorList>
            <person name="Hameed A."/>
        </authorList>
    </citation>
    <scope>NUCLEOTIDE SEQUENCE [LARGE SCALE GENOMIC DNA]</scope>
    <source>
        <strain evidence="1 2">CC-AMW-E</strain>
    </source>
</reference>
<name>A0A4S3M7P5_9RHOB</name>
<dbReference type="EMBL" id="SSMD01000007">
    <property type="protein sequence ID" value="THD72583.1"/>
    <property type="molecule type" value="Genomic_DNA"/>
</dbReference>
<protein>
    <submittedName>
        <fullName evidence="1">Uncharacterized protein</fullName>
    </submittedName>
</protein>
<organism evidence="1 2">
    <name type="scientific">Thalassobius vesicularis</name>
    <dbReference type="NCBI Taxonomy" id="1294297"/>
    <lineage>
        <taxon>Bacteria</taxon>
        <taxon>Pseudomonadati</taxon>
        <taxon>Pseudomonadota</taxon>
        <taxon>Alphaproteobacteria</taxon>
        <taxon>Rhodobacterales</taxon>
        <taxon>Roseobacteraceae</taxon>
        <taxon>Thalassovita</taxon>
    </lineage>
</organism>
<sequence length="221" mass="24899">MKLDIGELPEPVTSTAEFFADVDALKRAFVNWLLLALFKSLGDKLRVSTPAGATLRLSAEVLQPIVPKFSDAIEVRWDGKFPSESVKDLRELSKSPFFKFLDPDYLCISVDDGRSNTPLHLLNRYPLCIAKDELPKGNPRLAPWLLDEMQRSFDPNFTGHFGTEDEEALIATLIQAYVDGEVRDKPSAKAMFAPNMKHESWKEIWALASKKYPEMAKSGPR</sequence>
<accession>A0A4S3M7P5</accession>
<keyword evidence="2" id="KW-1185">Reference proteome</keyword>